<keyword evidence="4" id="KW-1185">Reference proteome</keyword>
<feature type="compositionally biased region" description="Pro residues" evidence="1">
    <location>
        <begin position="244"/>
        <end position="259"/>
    </location>
</feature>
<feature type="compositionally biased region" description="Polar residues" evidence="1">
    <location>
        <begin position="300"/>
        <end position="322"/>
    </location>
</feature>
<proteinExistence type="predicted"/>
<dbReference type="AlphaFoldDB" id="A0AAE0BIF6"/>
<evidence type="ECO:0000313" key="3">
    <source>
        <dbReference type="EMBL" id="KAK3237176.1"/>
    </source>
</evidence>
<feature type="transmembrane region" description="Helical" evidence="2">
    <location>
        <begin position="149"/>
        <end position="172"/>
    </location>
</feature>
<comment type="caution">
    <text evidence="3">The sequence shown here is derived from an EMBL/GenBank/DDBJ whole genome shotgun (WGS) entry which is preliminary data.</text>
</comment>
<keyword evidence="2" id="KW-0472">Membrane</keyword>
<name>A0AAE0BIF6_9CHLO</name>
<accession>A0AAE0BIF6</accession>
<keyword evidence="2" id="KW-0812">Transmembrane</keyword>
<organism evidence="3 4">
    <name type="scientific">Cymbomonas tetramitiformis</name>
    <dbReference type="NCBI Taxonomy" id="36881"/>
    <lineage>
        <taxon>Eukaryota</taxon>
        <taxon>Viridiplantae</taxon>
        <taxon>Chlorophyta</taxon>
        <taxon>Pyramimonadophyceae</taxon>
        <taxon>Pyramimonadales</taxon>
        <taxon>Pyramimonadaceae</taxon>
        <taxon>Cymbomonas</taxon>
    </lineage>
</organism>
<dbReference type="Proteomes" id="UP001190700">
    <property type="component" value="Unassembled WGS sequence"/>
</dbReference>
<evidence type="ECO:0000256" key="1">
    <source>
        <dbReference type="SAM" id="MobiDB-lite"/>
    </source>
</evidence>
<evidence type="ECO:0000313" key="4">
    <source>
        <dbReference type="Proteomes" id="UP001190700"/>
    </source>
</evidence>
<gene>
    <name evidence="3" type="ORF">CYMTET_52729</name>
</gene>
<feature type="region of interest" description="Disordered" evidence="1">
    <location>
        <begin position="300"/>
        <end position="330"/>
    </location>
</feature>
<protein>
    <submittedName>
        <fullName evidence="3">Uncharacterized protein</fullName>
    </submittedName>
</protein>
<keyword evidence="2" id="KW-1133">Transmembrane helix</keyword>
<feature type="region of interest" description="Disordered" evidence="1">
    <location>
        <begin position="238"/>
        <end position="275"/>
    </location>
</feature>
<evidence type="ECO:0000256" key="2">
    <source>
        <dbReference type="SAM" id="Phobius"/>
    </source>
</evidence>
<dbReference type="EMBL" id="LGRX02034684">
    <property type="protein sequence ID" value="KAK3237176.1"/>
    <property type="molecule type" value="Genomic_DNA"/>
</dbReference>
<reference evidence="3 4" key="1">
    <citation type="journal article" date="2015" name="Genome Biol. Evol.">
        <title>Comparative Genomics of a Bacterivorous Green Alga Reveals Evolutionary Causalities and Consequences of Phago-Mixotrophic Mode of Nutrition.</title>
        <authorList>
            <person name="Burns J.A."/>
            <person name="Paasch A."/>
            <person name="Narechania A."/>
            <person name="Kim E."/>
        </authorList>
    </citation>
    <scope>NUCLEOTIDE SEQUENCE [LARGE SCALE GENOMIC DNA]</scope>
    <source>
        <strain evidence="3 4">PLY_AMNH</strain>
    </source>
</reference>
<sequence length="330" mass="34735">MFGPSVRPSKNWSVQLDGILDGRVFGRTDEFLDGRTSFWTRHWTNITSLRDDALDVPPPPAPPSAPQSVVSDEGMYPVSALHAHEPHATFQDRFAFNLDIAGPEPTLAMHHMGPVAPVDSVSVTTGGSGGDGECLPPRRQALGCGRPPMGFGFSALTSLAVCLLFVVCAAAAPSRDRSAPTSSATWRIGDEVGGAGVLTPTAIPPDLYWRPEGWYHTWYRTTYGYGWTWLPGPLQTPEAAPIVTGPPSPGGAPPSPDYEPPAWGGGTGDELSSSNRHRTGLVAPGVTACNDIGTSSIPSICSTHDLTNSGTSSPGHCNSDTGSPGHFRRG</sequence>